<dbReference type="RefSeq" id="WP_090666729.1">
    <property type="nucleotide sequence ID" value="NZ_FMTT01000003.1"/>
</dbReference>
<feature type="chain" id="PRO_5038807592" evidence="1">
    <location>
        <begin position="24"/>
        <end position="569"/>
    </location>
</feature>
<reference evidence="3" key="1">
    <citation type="submission" date="2016-10" db="EMBL/GenBank/DDBJ databases">
        <authorList>
            <person name="Varghese N."/>
            <person name="Submissions S."/>
        </authorList>
    </citation>
    <scope>NUCLEOTIDE SEQUENCE [LARGE SCALE GENOMIC DNA]</scope>
    <source>
        <strain evidence="3">CGMCC 1.8946</strain>
    </source>
</reference>
<dbReference type="InterPro" id="IPR006059">
    <property type="entry name" value="SBP"/>
</dbReference>
<dbReference type="PANTHER" id="PTHR43649:SF12">
    <property type="entry name" value="DIACETYLCHITOBIOSE BINDING PROTEIN DASA"/>
    <property type="match status" value="1"/>
</dbReference>
<gene>
    <name evidence="2" type="ORF">SAMN04487970_100363</name>
</gene>
<dbReference type="AlphaFoldDB" id="A0A1G4PLZ9"/>
<proteinExistence type="predicted"/>
<dbReference type="Pfam" id="PF01547">
    <property type="entry name" value="SBP_bac_1"/>
    <property type="match status" value="1"/>
</dbReference>
<protein>
    <submittedName>
        <fullName evidence="2">ABC-type glycerol-3-phosphate transport system, substrate-binding protein</fullName>
    </submittedName>
</protein>
<evidence type="ECO:0000256" key="1">
    <source>
        <dbReference type="SAM" id="SignalP"/>
    </source>
</evidence>
<dbReference type="Gene3D" id="3.40.190.10">
    <property type="entry name" value="Periplasmic binding protein-like II"/>
    <property type="match status" value="2"/>
</dbReference>
<name>A0A1G4PLZ9_9BACL</name>
<dbReference type="InterPro" id="IPR050490">
    <property type="entry name" value="Bact_solute-bd_prot1"/>
</dbReference>
<dbReference type="STRING" id="624147.SAMN04487970_100363"/>
<sequence>MKLWKRMTGIGVAALLLFATACGGTGSNLGASGDAPTGERALYTIKVLVTSTGNTIVKRSDETPVGKVIKDKFNIVFEFIPFSGDYRDKLNMMLASGDYPEMLRVERQDLVTKYINAGAALPLDDYLKDAKYFNEANKPSIPFWRLPASDGKLYKWEANVPQDVNNFCECNDIAIRNDILKEQGYPKLLSTDDYVEFLKKAIAAHPTTNGKKTLGVVAPLAESWGMAGIMPIMYEKGDKYISVGNEGVIFNIKDQKFEDMLLNAYTKESYQFFNRLYREGLLDNESFTDTLTQVTEKVNSGQALGFYYTMWIKDQVNTSLEKAGHPDLGYIQLPIQTNTMVKEGQKKNLRLETVRPYDSIIITKNAKDPKRIFELIDWFSSEEGQILLQAGVEGVHYKRVDGKRVLTDEFKKGYREDPNYLSKQGIGVGMSFLGLRLLTAKDNQPYNLLNDTAASDEFSLTKTVADTYKTLGWANSKDWFRKNGVPAPGGLASGIIIDPTSSEGMISQKIVELRVKNSAKLVMAKSEAEFEQIWQDLMKQYQVLNPQKVVDKYNEIFQQQQAKVKEYTK</sequence>
<dbReference type="Proteomes" id="UP000198601">
    <property type="component" value="Unassembled WGS sequence"/>
</dbReference>
<dbReference type="SUPFAM" id="SSF53850">
    <property type="entry name" value="Periplasmic binding protein-like II"/>
    <property type="match status" value="1"/>
</dbReference>
<dbReference type="PANTHER" id="PTHR43649">
    <property type="entry name" value="ARABINOSE-BINDING PROTEIN-RELATED"/>
    <property type="match status" value="1"/>
</dbReference>
<organism evidence="2 3">
    <name type="scientific">Paenibacillus tianmuensis</name>
    <dbReference type="NCBI Taxonomy" id="624147"/>
    <lineage>
        <taxon>Bacteria</taxon>
        <taxon>Bacillati</taxon>
        <taxon>Bacillota</taxon>
        <taxon>Bacilli</taxon>
        <taxon>Bacillales</taxon>
        <taxon>Paenibacillaceae</taxon>
        <taxon>Paenibacillus</taxon>
    </lineage>
</organism>
<keyword evidence="3" id="KW-1185">Reference proteome</keyword>
<accession>A0A1G4PLZ9</accession>
<dbReference type="PROSITE" id="PS51257">
    <property type="entry name" value="PROKAR_LIPOPROTEIN"/>
    <property type="match status" value="1"/>
</dbReference>
<dbReference type="EMBL" id="FMTT01000003">
    <property type="protein sequence ID" value="SCW33205.1"/>
    <property type="molecule type" value="Genomic_DNA"/>
</dbReference>
<keyword evidence="1" id="KW-0732">Signal</keyword>
<feature type="signal peptide" evidence="1">
    <location>
        <begin position="1"/>
        <end position="23"/>
    </location>
</feature>
<evidence type="ECO:0000313" key="2">
    <source>
        <dbReference type="EMBL" id="SCW33205.1"/>
    </source>
</evidence>
<evidence type="ECO:0000313" key="3">
    <source>
        <dbReference type="Proteomes" id="UP000198601"/>
    </source>
</evidence>